<keyword evidence="5" id="KW-0539">Nucleus</keyword>
<feature type="region of interest" description="Disordered" evidence="6">
    <location>
        <begin position="226"/>
        <end position="283"/>
    </location>
</feature>
<dbReference type="GO" id="GO:0003700">
    <property type="term" value="F:DNA-binding transcription factor activity"/>
    <property type="evidence" value="ECO:0007669"/>
    <property type="project" value="InterPro"/>
</dbReference>
<dbReference type="Proteomes" id="UP001153076">
    <property type="component" value="Unassembled WGS sequence"/>
</dbReference>
<evidence type="ECO:0000256" key="3">
    <source>
        <dbReference type="ARBA" id="ARBA00023125"/>
    </source>
</evidence>
<sequence length="283" mass="31998">MVSLRRRRLLGLCLGVRNSFLSPLPRLYESGNAPENASRRSNPVSVHPMPMDDTKPPLEVNDPSSGIVASNVSSSSPSKHQSNQLHISSSVSNSSKEQNTRPTIEREVKHKKQHWRRHTNNQDQCVLRGVYFKNMKWQAAIKVGKKQIHLGTVSSRGEAAHLYDRAAFMCGREPNFELPEEEKQELKNFEWDEFLAMTRRATTSKSNPHTFRNNISISVSSFASKISQQKNMSQEPEGSMASEQEQDDNLSGVMNKELRASLPQMMPYSQPPPHYLLSVQNQG</sequence>
<evidence type="ECO:0000256" key="4">
    <source>
        <dbReference type="ARBA" id="ARBA00023163"/>
    </source>
</evidence>
<dbReference type="OrthoDB" id="568096at2759"/>
<evidence type="ECO:0000256" key="1">
    <source>
        <dbReference type="ARBA" id="ARBA00004123"/>
    </source>
</evidence>
<evidence type="ECO:0000259" key="7">
    <source>
        <dbReference type="SMART" id="SM00380"/>
    </source>
</evidence>
<evidence type="ECO:0000256" key="6">
    <source>
        <dbReference type="SAM" id="MobiDB-lite"/>
    </source>
</evidence>
<feature type="compositionally biased region" description="Low complexity" evidence="6">
    <location>
        <begin position="64"/>
        <end position="97"/>
    </location>
</feature>
<accession>A0A9Q1KQH1</accession>
<dbReference type="PANTHER" id="PTHR32467">
    <property type="entry name" value="AP2-LIKE ETHYLENE-RESPONSIVE TRANSCRIPTION FACTOR"/>
    <property type="match status" value="1"/>
</dbReference>
<dbReference type="Gene3D" id="3.30.730.10">
    <property type="entry name" value="AP2/ERF domain"/>
    <property type="match status" value="1"/>
</dbReference>
<dbReference type="PANTHER" id="PTHR32467:SF4">
    <property type="entry name" value="OS02G0499000 PROTEIN"/>
    <property type="match status" value="1"/>
</dbReference>
<evidence type="ECO:0000256" key="2">
    <source>
        <dbReference type="ARBA" id="ARBA00023015"/>
    </source>
</evidence>
<evidence type="ECO:0000313" key="9">
    <source>
        <dbReference type="Proteomes" id="UP001153076"/>
    </source>
</evidence>
<feature type="domain" description="AP2/ERF" evidence="7">
    <location>
        <begin position="128"/>
        <end position="185"/>
    </location>
</feature>
<dbReference type="InterPro" id="IPR016177">
    <property type="entry name" value="DNA-bd_dom_sf"/>
</dbReference>
<feature type="compositionally biased region" description="Basic residues" evidence="6">
    <location>
        <begin position="109"/>
        <end position="119"/>
    </location>
</feature>
<evidence type="ECO:0000313" key="8">
    <source>
        <dbReference type="EMBL" id="KAJ8447920.1"/>
    </source>
</evidence>
<dbReference type="GO" id="GO:0003677">
    <property type="term" value="F:DNA binding"/>
    <property type="evidence" value="ECO:0007669"/>
    <property type="project" value="UniProtKB-KW"/>
</dbReference>
<protein>
    <recommendedName>
        <fullName evidence="7">AP2/ERF domain-containing protein</fullName>
    </recommendedName>
</protein>
<dbReference type="InterPro" id="IPR001471">
    <property type="entry name" value="AP2/ERF_dom"/>
</dbReference>
<dbReference type="SUPFAM" id="SSF54171">
    <property type="entry name" value="DNA-binding domain"/>
    <property type="match status" value="1"/>
</dbReference>
<organism evidence="8 9">
    <name type="scientific">Carnegiea gigantea</name>
    <dbReference type="NCBI Taxonomy" id="171969"/>
    <lineage>
        <taxon>Eukaryota</taxon>
        <taxon>Viridiplantae</taxon>
        <taxon>Streptophyta</taxon>
        <taxon>Embryophyta</taxon>
        <taxon>Tracheophyta</taxon>
        <taxon>Spermatophyta</taxon>
        <taxon>Magnoliopsida</taxon>
        <taxon>eudicotyledons</taxon>
        <taxon>Gunneridae</taxon>
        <taxon>Pentapetalae</taxon>
        <taxon>Caryophyllales</taxon>
        <taxon>Cactineae</taxon>
        <taxon>Cactaceae</taxon>
        <taxon>Cactoideae</taxon>
        <taxon>Echinocereeae</taxon>
        <taxon>Carnegiea</taxon>
    </lineage>
</organism>
<dbReference type="GO" id="GO:0005634">
    <property type="term" value="C:nucleus"/>
    <property type="evidence" value="ECO:0007669"/>
    <property type="project" value="UniProtKB-SubCell"/>
</dbReference>
<gene>
    <name evidence="8" type="ORF">Cgig2_012055</name>
</gene>
<name>A0A9Q1KQH1_9CARY</name>
<keyword evidence="2" id="KW-0805">Transcription regulation</keyword>
<feature type="region of interest" description="Disordered" evidence="6">
    <location>
        <begin position="24"/>
        <end position="120"/>
    </location>
</feature>
<dbReference type="AlphaFoldDB" id="A0A9Q1KQH1"/>
<comment type="subcellular location">
    <subcellularLocation>
        <location evidence="1">Nucleus</location>
    </subcellularLocation>
</comment>
<proteinExistence type="predicted"/>
<reference evidence="8" key="1">
    <citation type="submission" date="2022-04" db="EMBL/GenBank/DDBJ databases">
        <title>Carnegiea gigantea Genome sequencing and assembly v2.</title>
        <authorList>
            <person name="Copetti D."/>
            <person name="Sanderson M.J."/>
            <person name="Burquez A."/>
            <person name="Wojciechowski M.F."/>
        </authorList>
    </citation>
    <scope>NUCLEOTIDE SEQUENCE</scope>
    <source>
        <strain evidence="8">SGP5-SGP5p</strain>
        <tissue evidence="8">Aerial part</tissue>
    </source>
</reference>
<comment type="caution">
    <text evidence="8">The sequence shown here is derived from an EMBL/GenBank/DDBJ whole genome shotgun (WGS) entry which is preliminary data.</text>
</comment>
<evidence type="ECO:0000256" key="5">
    <source>
        <dbReference type="ARBA" id="ARBA00023242"/>
    </source>
</evidence>
<dbReference type="SMART" id="SM00380">
    <property type="entry name" value="AP2"/>
    <property type="match status" value="1"/>
</dbReference>
<keyword evidence="9" id="KW-1185">Reference proteome</keyword>
<feature type="compositionally biased region" description="Polar residues" evidence="6">
    <location>
        <begin position="33"/>
        <end position="44"/>
    </location>
</feature>
<dbReference type="InterPro" id="IPR036955">
    <property type="entry name" value="AP2/ERF_dom_sf"/>
</dbReference>
<dbReference type="EMBL" id="JAKOGI010000034">
    <property type="protein sequence ID" value="KAJ8447920.1"/>
    <property type="molecule type" value="Genomic_DNA"/>
</dbReference>
<keyword evidence="3" id="KW-0238">DNA-binding</keyword>
<keyword evidence="4" id="KW-0804">Transcription</keyword>